<accession>A0AAW9LXC8</accession>
<organism evidence="1 2">
    <name type="scientific">Citrobacter amalonaticus</name>
    <dbReference type="NCBI Taxonomy" id="35703"/>
    <lineage>
        <taxon>Bacteria</taxon>
        <taxon>Pseudomonadati</taxon>
        <taxon>Pseudomonadota</taxon>
        <taxon>Gammaproteobacteria</taxon>
        <taxon>Enterobacterales</taxon>
        <taxon>Enterobacteriaceae</taxon>
        <taxon>Citrobacter</taxon>
    </lineage>
</organism>
<name>A0AAW9LXC8_CITAM</name>
<dbReference type="Proteomes" id="UP000245995">
    <property type="component" value="Chromosome CITRO92"/>
</dbReference>
<sequence length="84" mass="9827">MLRMRFIGDLLLIILVSHAFTSRYFSYGLLSVEQNWREGSQSRLSDYFSVIQTPPLNEYCFILKTIFLIALRSDSYIPTFTKPP</sequence>
<proteinExistence type="predicted"/>
<evidence type="ECO:0008006" key="3">
    <source>
        <dbReference type="Google" id="ProtNLM"/>
    </source>
</evidence>
<dbReference type="AlphaFoldDB" id="A0AAW9LXC8"/>
<evidence type="ECO:0000313" key="2">
    <source>
        <dbReference type="Proteomes" id="UP000245995"/>
    </source>
</evidence>
<protein>
    <recommendedName>
        <fullName evidence="3">Secreted protein</fullName>
    </recommendedName>
</protein>
<evidence type="ECO:0000313" key="1">
    <source>
        <dbReference type="EMBL" id="SBA04416.1"/>
    </source>
</evidence>
<reference evidence="1 2" key="1">
    <citation type="submission" date="2016-04" db="EMBL/GenBank/DDBJ databases">
        <authorList>
            <person name="Regsiter A."/>
            <person name="William W."/>
        </authorList>
    </citation>
    <scope>NUCLEOTIDE SEQUENCE [LARGE SCALE GENOMIC DNA]</scope>
    <source>
        <strain evidence="1 2">92</strain>
    </source>
</reference>
<gene>
    <name evidence="1" type="ORF">CITRO92_3686</name>
</gene>
<dbReference type="EMBL" id="LT556085">
    <property type="protein sequence ID" value="SBA04416.1"/>
    <property type="molecule type" value="Genomic_DNA"/>
</dbReference>
<dbReference type="RefSeq" id="WP_164566430.1">
    <property type="nucleotide sequence ID" value="NZ_CABVLR010000003.1"/>
</dbReference>